<name>A0A6I6D502_9GAMM</name>
<dbReference type="AlphaFoldDB" id="A0A6I6D502"/>
<organism evidence="1 2">
    <name type="scientific">Guyparkeria halophila</name>
    <dbReference type="NCBI Taxonomy" id="47960"/>
    <lineage>
        <taxon>Bacteria</taxon>
        <taxon>Pseudomonadati</taxon>
        <taxon>Pseudomonadota</taxon>
        <taxon>Gammaproteobacteria</taxon>
        <taxon>Chromatiales</taxon>
        <taxon>Thioalkalibacteraceae</taxon>
        <taxon>Guyparkeria</taxon>
    </lineage>
</organism>
<proteinExistence type="predicted"/>
<protein>
    <submittedName>
        <fullName evidence="1">Uncharacterized protein</fullName>
    </submittedName>
</protein>
<accession>A0A6I6D502</accession>
<dbReference type="RefSeq" id="WP_156573850.1">
    <property type="nucleotide sequence ID" value="NZ_CP046415.1"/>
</dbReference>
<dbReference type="KEGG" id="ghl:GM160_05745"/>
<evidence type="ECO:0000313" key="2">
    <source>
        <dbReference type="Proteomes" id="UP000427716"/>
    </source>
</evidence>
<dbReference type="Proteomes" id="UP000427716">
    <property type="component" value="Chromosome"/>
</dbReference>
<reference evidence="1 2" key="1">
    <citation type="submission" date="2019-11" db="EMBL/GenBank/DDBJ databases">
        <authorList>
            <person name="Zhang J."/>
            <person name="Sun C."/>
        </authorList>
    </citation>
    <scope>NUCLEOTIDE SEQUENCE [LARGE SCALE GENOMIC DNA]</scope>
    <source>
        <strain evidence="2">sp2</strain>
    </source>
</reference>
<keyword evidence="2" id="KW-1185">Reference proteome</keyword>
<dbReference type="EMBL" id="CP046415">
    <property type="protein sequence ID" value="QGT78441.1"/>
    <property type="molecule type" value="Genomic_DNA"/>
</dbReference>
<sequence>MTDVSSQVAAAHLELIEAVGAALAATAADTPARTAALYQIDRYRQDGWHALADALGARLAGEEAGRGGQLDESRLDEEDRMILAAAVRAARDPGWLSQVAEQAEAQAAEQIAALILAATWGEREALAALNEMREVARAAGMEGSTAHAFVAMVEGERNADALLATHVNAQAGLTQRTLAALDRLEREAD</sequence>
<evidence type="ECO:0000313" key="1">
    <source>
        <dbReference type="EMBL" id="QGT78441.1"/>
    </source>
</evidence>
<gene>
    <name evidence="1" type="ORF">GM160_05745</name>
</gene>